<evidence type="ECO:0000256" key="1">
    <source>
        <dbReference type="ARBA" id="ARBA00002286"/>
    </source>
</evidence>
<dbReference type="InterPro" id="IPR050900">
    <property type="entry name" value="Transposase_IS3/IS150/IS904"/>
</dbReference>
<dbReference type="PANTHER" id="PTHR46889:SF4">
    <property type="entry name" value="TRANSPOSASE INSO FOR INSERTION SEQUENCE ELEMENT IS911B-RELATED"/>
    <property type="match status" value="1"/>
</dbReference>
<comment type="caution">
    <text evidence="3">The sequence shown here is derived from an EMBL/GenBank/DDBJ whole genome shotgun (WGS) entry which is preliminary data.</text>
</comment>
<protein>
    <submittedName>
        <fullName evidence="3">IS3 family transposase</fullName>
    </submittedName>
</protein>
<dbReference type="PANTHER" id="PTHR46889">
    <property type="entry name" value="TRANSPOSASE INSF FOR INSERTION SEQUENCE IS3B-RELATED"/>
    <property type="match status" value="1"/>
</dbReference>
<name>A0A2N6SZ72_9CORY</name>
<comment type="function">
    <text evidence="1">Involved in the transposition of the insertion sequence.</text>
</comment>
<dbReference type="InterPro" id="IPR002514">
    <property type="entry name" value="Transposase_8"/>
</dbReference>
<dbReference type="Pfam" id="PF13333">
    <property type="entry name" value="rve_2"/>
    <property type="match status" value="1"/>
</dbReference>
<proteinExistence type="predicted"/>
<evidence type="ECO:0000313" key="4">
    <source>
        <dbReference type="Proteomes" id="UP000235363"/>
    </source>
</evidence>
<dbReference type="Proteomes" id="UP000235363">
    <property type="component" value="Unassembled WGS sequence"/>
</dbReference>
<evidence type="ECO:0000259" key="2">
    <source>
        <dbReference type="PROSITE" id="PS50994"/>
    </source>
</evidence>
<dbReference type="GO" id="GO:0006313">
    <property type="term" value="P:DNA transposition"/>
    <property type="evidence" value="ECO:0007669"/>
    <property type="project" value="InterPro"/>
</dbReference>
<accession>A0A2N6SZ72</accession>
<dbReference type="NCBIfam" id="NF033516">
    <property type="entry name" value="transpos_IS3"/>
    <property type="match status" value="1"/>
</dbReference>
<dbReference type="GO" id="GO:0003677">
    <property type="term" value="F:DNA binding"/>
    <property type="evidence" value="ECO:0007669"/>
    <property type="project" value="InterPro"/>
</dbReference>
<dbReference type="InterPro" id="IPR048020">
    <property type="entry name" value="Transpos_IS3"/>
</dbReference>
<dbReference type="SUPFAM" id="SSF46689">
    <property type="entry name" value="Homeodomain-like"/>
    <property type="match status" value="1"/>
</dbReference>
<feature type="domain" description="Integrase catalytic" evidence="2">
    <location>
        <begin position="225"/>
        <end position="388"/>
    </location>
</feature>
<dbReference type="PROSITE" id="PS50994">
    <property type="entry name" value="INTEGRASE"/>
    <property type="match status" value="1"/>
</dbReference>
<dbReference type="AlphaFoldDB" id="A0A2N6SZ72"/>
<dbReference type="SUPFAM" id="SSF53098">
    <property type="entry name" value="Ribonuclease H-like"/>
    <property type="match status" value="1"/>
</dbReference>
<gene>
    <name evidence="3" type="ORF">CJ204_06495</name>
</gene>
<sequence>MAASSRRRFSPQFKAEAVQLVLQSDRSIAEVAGELAINPGTLGNWVQKHRQANPEPIPDMSPADHGRLAELEEQNRRLKMENEFLKKSRGLLRPGAGLSEKSALIEAEKANFPIEWMCAQLGVARSSFYAWRARAGQVTATQARREALKVEIQRVFEKQRGTAGCRRIAAILNDEGHPASVGLVADLMRELGLAAIQRKAYKRTTVPDEKAQVFADKLERDFAPESHRPGEALVGDITYLRTGQGWLYLATVIDLATRKVIGWQTAEHMRASLVGDALEMARTQGQAAPGAVFHSDHGSQYTSDEFVTYCTRNGFVQSMGRTGVCWDNAAAETFFAALKNEMYHQQVFHTRARARFAVAEYIEVFYNRRRPHSSLGYRTPAQAWTDAHANAAEDLPGAA</sequence>
<reference evidence="3 4" key="1">
    <citation type="submission" date="2017-09" db="EMBL/GenBank/DDBJ databases">
        <title>Bacterial strain isolated from the female urinary microbiota.</title>
        <authorList>
            <person name="Thomas-White K."/>
            <person name="Kumar N."/>
            <person name="Forster S."/>
            <person name="Putonti C."/>
            <person name="Lawley T."/>
            <person name="Wolfe A.J."/>
        </authorList>
    </citation>
    <scope>NUCLEOTIDE SEQUENCE [LARGE SCALE GENOMIC DNA]</scope>
    <source>
        <strain evidence="3 4">UMB0908</strain>
    </source>
</reference>
<dbReference type="InterPro" id="IPR025948">
    <property type="entry name" value="HTH-like_dom"/>
</dbReference>
<dbReference type="Gene3D" id="1.10.10.60">
    <property type="entry name" value="Homeodomain-like"/>
    <property type="match status" value="1"/>
</dbReference>
<dbReference type="EMBL" id="PNHF01000012">
    <property type="protein sequence ID" value="PMC62350.1"/>
    <property type="molecule type" value="Genomic_DNA"/>
</dbReference>
<organism evidence="3 4">
    <name type="scientific">Corynebacterium xerosis</name>
    <dbReference type="NCBI Taxonomy" id="1725"/>
    <lineage>
        <taxon>Bacteria</taxon>
        <taxon>Bacillati</taxon>
        <taxon>Actinomycetota</taxon>
        <taxon>Actinomycetes</taxon>
        <taxon>Mycobacteriales</taxon>
        <taxon>Corynebacteriaceae</taxon>
        <taxon>Corynebacterium</taxon>
    </lineage>
</organism>
<dbReference type="InterPro" id="IPR012337">
    <property type="entry name" value="RNaseH-like_sf"/>
</dbReference>
<dbReference type="Pfam" id="PF01527">
    <property type="entry name" value="HTH_Tnp_1"/>
    <property type="match status" value="1"/>
</dbReference>
<dbReference type="Pfam" id="PF00665">
    <property type="entry name" value="rve"/>
    <property type="match status" value="1"/>
</dbReference>
<dbReference type="InterPro" id="IPR009057">
    <property type="entry name" value="Homeodomain-like_sf"/>
</dbReference>
<dbReference type="InterPro" id="IPR036397">
    <property type="entry name" value="RNaseH_sf"/>
</dbReference>
<evidence type="ECO:0000313" key="3">
    <source>
        <dbReference type="EMBL" id="PMC62350.1"/>
    </source>
</evidence>
<dbReference type="GO" id="GO:0004803">
    <property type="term" value="F:transposase activity"/>
    <property type="evidence" value="ECO:0007669"/>
    <property type="project" value="InterPro"/>
</dbReference>
<dbReference type="GO" id="GO:0015074">
    <property type="term" value="P:DNA integration"/>
    <property type="evidence" value="ECO:0007669"/>
    <property type="project" value="InterPro"/>
</dbReference>
<dbReference type="InterPro" id="IPR001584">
    <property type="entry name" value="Integrase_cat-core"/>
</dbReference>
<dbReference type="Gene3D" id="3.30.420.10">
    <property type="entry name" value="Ribonuclease H-like superfamily/Ribonuclease H"/>
    <property type="match status" value="1"/>
</dbReference>
<dbReference type="Pfam" id="PF13276">
    <property type="entry name" value="HTH_21"/>
    <property type="match status" value="1"/>
</dbReference>